<protein>
    <submittedName>
        <fullName evidence="1">Unannotated protein</fullName>
    </submittedName>
</protein>
<dbReference type="Pfam" id="PF00300">
    <property type="entry name" value="His_Phos_1"/>
    <property type="match status" value="1"/>
</dbReference>
<evidence type="ECO:0000313" key="1">
    <source>
        <dbReference type="EMBL" id="CAB4584079.1"/>
    </source>
</evidence>
<dbReference type="GO" id="GO:0005737">
    <property type="term" value="C:cytoplasm"/>
    <property type="evidence" value="ECO:0007669"/>
    <property type="project" value="TreeGrafter"/>
</dbReference>
<reference evidence="1" key="1">
    <citation type="submission" date="2020-05" db="EMBL/GenBank/DDBJ databases">
        <authorList>
            <person name="Chiriac C."/>
            <person name="Salcher M."/>
            <person name="Ghai R."/>
            <person name="Kavagutti S V."/>
        </authorList>
    </citation>
    <scope>NUCLEOTIDE SEQUENCE</scope>
</reference>
<dbReference type="InterPro" id="IPR013078">
    <property type="entry name" value="His_Pase_superF_clade-1"/>
</dbReference>
<gene>
    <name evidence="1" type="ORF">UFOPK1722_01228</name>
</gene>
<dbReference type="EMBL" id="CAEZTS010000109">
    <property type="protein sequence ID" value="CAB4584079.1"/>
    <property type="molecule type" value="Genomic_DNA"/>
</dbReference>
<dbReference type="SMART" id="SM00855">
    <property type="entry name" value="PGAM"/>
    <property type="match status" value="1"/>
</dbReference>
<dbReference type="CDD" id="cd07067">
    <property type="entry name" value="HP_PGM_like"/>
    <property type="match status" value="1"/>
</dbReference>
<dbReference type="PANTHER" id="PTHR48100:SF1">
    <property type="entry name" value="HISTIDINE PHOSPHATASE FAMILY PROTEIN-RELATED"/>
    <property type="match status" value="1"/>
</dbReference>
<dbReference type="PANTHER" id="PTHR48100">
    <property type="entry name" value="BROAD-SPECIFICITY PHOSPHATASE YOR283W-RELATED"/>
    <property type="match status" value="1"/>
</dbReference>
<dbReference type="AlphaFoldDB" id="A0A6J6F8V4"/>
<dbReference type="GO" id="GO:0016791">
    <property type="term" value="F:phosphatase activity"/>
    <property type="evidence" value="ECO:0007669"/>
    <property type="project" value="TreeGrafter"/>
</dbReference>
<name>A0A6J6F8V4_9ZZZZ</name>
<sequence>MVVVTRVYLVRHGRAAAGWDTDPDPGLDDEGRRQASATAEALSILPDMPLVSSPLRRCRETAAFLSAKWKYDPVTIQPLVAEIPSPEGVPLGERVDWLRTAMAGTWTDLGPRYTGFRDDVVGYVTGLRRDTVIFSHFIAINALIGVCRGDDRVVISSLDNASVTIVDVDESGRPSLARTGRQADTLIR</sequence>
<organism evidence="1">
    <name type="scientific">freshwater metagenome</name>
    <dbReference type="NCBI Taxonomy" id="449393"/>
    <lineage>
        <taxon>unclassified sequences</taxon>
        <taxon>metagenomes</taxon>
        <taxon>ecological metagenomes</taxon>
    </lineage>
</organism>
<dbReference type="InterPro" id="IPR029033">
    <property type="entry name" value="His_PPase_superfam"/>
</dbReference>
<accession>A0A6J6F8V4</accession>
<dbReference type="SUPFAM" id="SSF53254">
    <property type="entry name" value="Phosphoglycerate mutase-like"/>
    <property type="match status" value="1"/>
</dbReference>
<dbReference type="Gene3D" id="3.40.50.1240">
    <property type="entry name" value="Phosphoglycerate mutase-like"/>
    <property type="match status" value="1"/>
</dbReference>
<proteinExistence type="predicted"/>
<dbReference type="InterPro" id="IPR050275">
    <property type="entry name" value="PGM_Phosphatase"/>
</dbReference>